<dbReference type="EMBL" id="CP042243">
    <property type="protein sequence ID" value="QEK13372.1"/>
    <property type="molecule type" value="Genomic_DNA"/>
</dbReference>
<keyword evidence="2" id="KW-1185">Reference proteome</keyword>
<dbReference type="Proteomes" id="UP000324646">
    <property type="component" value="Chromosome"/>
</dbReference>
<dbReference type="RefSeq" id="WP_148810544.1">
    <property type="nucleotide sequence ID" value="NZ_CP042243.1"/>
</dbReference>
<proteinExistence type="predicted"/>
<evidence type="ECO:0000313" key="2">
    <source>
        <dbReference type="Proteomes" id="UP000324646"/>
    </source>
</evidence>
<protein>
    <submittedName>
        <fullName evidence="1">DUF4382 domain-containing protein</fullName>
    </submittedName>
</protein>
<dbReference type="OrthoDB" id="7835646at2"/>
<reference evidence="1 2" key="1">
    <citation type="submission" date="2019-07" db="EMBL/GenBank/DDBJ databases">
        <title>Complete genome of Crassaminicella thermophila SY095.</title>
        <authorList>
            <person name="Li X."/>
        </authorList>
    </citation>
    <scope>NUCLEOTIDE SEQUENCE [LARGE SCALE GENOMIC DNA]</scope>
    <source>
        <strain evidence="1 2">SY095</strain>
    </source>
</reference>
<dbReference type="AlphaFoldDB" id="A0A5C0SHB3"/>
<organism evidence="1 2">
    <name type="scientific">Crassaminicella thermophila</name>
    <dbReference type="NCBI Taxonomy" id="2599308"/>
    <lineage>
        <taxon>Bacteria</taxon>
        <taxon>Bacillati</taxon>
        <taxon>Bacillota</taxon>
        <taxon>Clostridia</taxon>
        <taxon>Eubacteriales</taxon>
        <taxon>Clostridiaceae</taxon>
        <taxon>Crassaminicella</taxon>
    </lineage>
</organism>
<name>A0A5C0SHB3_CRATE</name>
<dbReference type="KEGG" id="crs:FQB35_14440"/>
<accession>A0A5C0SHB3</accession>
<dbReference type="PROSITE" id="PS51257">
    <property type="entry name" value="PROKAR_LIPOPROTEIN"/>
    <property type="match status" value="1"/>
</dbReference>
<sequence length="265" mass="29603">MKKYFLMVLIFALIITMMTGCGASKKTAEEGQLIFVANGEDFVREGFVSKDGWHLTFDHVYITLADIKAYQTNPPYDAESEKEIKADVMVSLDGIKTVDLAEGDTPVFVGKVEAPVGHYNALSWKMVKAADGENKDTVLTLVGKAQKDGKNIDFRIKLDKEYEYLAGEYIGDERKGIVDKGQEADLEMTFHFDHMFGDFDTPLEDGLNVYALGFEPFSNIAKNGKLDVDINDLKEKFSKEDFEKLMNILPTLGHVGEGHAHAKEL</sequence>
<evidence type="ECO:0000313" key="1">
    <source>
        <dbReference type="EMBL" id="QEK13372.1"/>
    </source>
</evidence>
<gene>
    <name evidence="1" type="ORF">FQB35_14440</name>
</gene>